<dbReference type="Gene3D" id="3.90.1150.10">
    <property type="entry name" value="Aspartate Aminotransferase, domain 1"/>
    <property type="match status" value="1"/>
</dbReference>
<evidence type="ECO:0000256" key="1">
    <source>
        <dbReference type="ARBA" id="ARBA00001933"/>
    </source>
</evidence>
<keyword evidence="2 6" id="KW-0032">Aminotransferase</keyword>
<evidence type="ECO:0000256" key="4">
    <source>
        <dbReference type="ARBA" id="ARBA00022898"/>
    </source>
</evidence>
<dbReference type="InterPro" id="IPR001917">
    <property type="entry name" value="Aminotrans_II_pyridoxalP_BS"/>
</dbReference>
<evidence type="ECO:0000256" key="2">
    <source>
        <dbReference type="ARBA" id="ARBA00022576"/>
    </source>
</evidence>
<dbReference type="SUPFAM" id="SSF53383">
    <property type="entry name" value="PLP-dependent transferases"/>
    <property type="match status" value="1"/>
</dbReference>
<dbReference type="SUPFAM" id="SSF53901">
    <property type="entry name" value="Thiolase-like"/>
    <property type="match status" value="1"/>
</dbReference>
<dbReference type="PROSITE" id="PS00599">
    <property type="entry name" value="AA_TRANSFER_CLASS_2"/>
    <property type="match status" value="1"/>
</dbReference>
<evidence type="ECO:0000256" key="3">
    <source>
        <dbReference type="ARBA" id="ARBA00022679"/>
    </source>
</evidence>
<gene>
    <name evidence="6" type="primary">hisC_13</name>
    <name evidence="6" type="ORF">GALL_511770</name>
</gene>
<dbReference type="PANTHER" id="PTHR42885">
    <property type="entry name" value="HISTIDINOL-PHOSPHATE AMINOTRANSFERASE-RELATED"/>
    <property type="match status" value="1"/>
</dbReference>
<feature type="domain" description="Aminotransferase class I/classII large" evidence="5">
    <location>
        <begin position="30"/>
        <end position="237"/>
    </location>
</feature>
<dbReference type="Pfam" id="PF00155">
    <property type="entry name" value="Aminotran_1_2"/>
    <property type="match status" value="1"/>
</dbReference>
<accession>A0A1J5P7N4</accession>
<proteinExistence type="predicted"/>
<organism evidence="6">
    <name type="scientific">mine drainage metagenome</name>
    <dbReference type="NCBI Taxonomy" id="410659"/>
    <lineage>
        <taxon>unclassified sequences</taxon>
        <taxon>metagenomes</taxon>
        <taxon>ecological metagenomes</taxon>
    </lineage>
</organism>
<keyword evidence="3 6" id="KW-0808">Transferase</keyword>
<dbReference type="EMBL" id="MLJW01006055">
    <property type="protein sequence ID" value="OIQ67246.1"/>
    <property type="molecule type" value="Genomic_DNA"/>
</dbReference>
<evidence type="ECO:0000313" key="6">
    <source>
        <dbReference type="EMBL" id="OIQ67246.1"/>
    </source>
</evidence>
<dbReference type="GO" id="GO:0004400">
    <property type="term" value="F:histidinol-phosphate transaminase activity"/>
    <property type="evidence" value="ECO:0007669"/>
    <property type="project" value="UniProtKB-EC"/>
</dbReference>
<dbReference type="Gene3D" id="3.40.640.10">
    <property type="entry name" value="Type I PLP-dependent aspartate aminotransferase-like (Major domain)"/>
    <property type="match status" value="1"/>
</dbReference>
<dbReference type="GO" id="GO:0030170">
    <property type="term" value="F:pyridoxal phosphate binding"/>
    <property type="evidence" value="ECO:0007669"/>
    <property type="project" value="InterPro"/>
</dbReference>
<dbReference type="PANTHER" id="PTHR42885:SF2">
    <property type="entry name" value="HISTIDINOL-PHOSPHATE AMINOTRANSFERASE"/>
    <property type="match status" value="1"/>
</dbReference>
<reference evidence="6" key="1">
    <citation type="submission" date="2016-10" db="EMBL/GenBank/DDBJ databases">
        <title>Sequence of Gallionella enrichment culture.</title>
        <authorList>
            <person name="Poehlein A."/>
            <person name="Muehling M."/>
            <person name="Daniel R."/>
        </authorList>
    </citation>
    <scope>NUCLEOTIDE SEQUENCE</scope>
</reference>
<keyword evidence="4" id="KW-0663">Pyridoxal phosphate</keyword>
<dbReference type="GO" id="GO:0016746">
    <property type="term" value="F:acyltransferase activity"/>
    <property type="evidence" value="ECO:0007669"/>
    <property type="project" value="InterPro"/>
</dbReference>
<sequence>MSEWPKWLPIRDDLRGLSAYGAPQLDVINRLNTNENPYSLSDELVADITESVRAIAKDLNRYPDRDAIALRAALAAYVSRSSGVEFTSVRTWAANGSNEIIQQIFQAFGGRGHTALGFTPSYSMHPLIARTTGTNWIDGQRDPDFTLSGESAVAQIKDVQPQLVFITSPNNPTGTAVSLDTQRAILEAAREIGALVVIDEAYAEFARTGTRSALTLLNEFPNALVTRTMSKAFAMAGVTPADIDVAEVYDCFTYIVMCQLEDLGFCKKGEGGDYVSSGITRLGGRRPNNTSGGHLCEGYTHGMNMVIENVRQLRHDIDDSCPMGPDGKRQHTYDYREGGCRQVKDIEVTANLGWASPGTTSGMVMRRG</sequence>
<dbReference type="InterPro" id="IPR015424">
    <property type="entry name" value="PyrdxlP-dep_Trfase"/>
</dbReference>
<comment type="caution">
    <text evidence="6">The sequence shown here is derived from an EMBL/GenBank/DDBJ whole genome shotgun (WGS) entry which is preliminary data.</text>
</comment>
<dbReference type="InterPro" id="IPR016039">
    <property type="entry name" value="Thiolase-like"/>
</dbReference>
<protein>
    <submittedName>
        <fullName evidence="6">Histidinol-phosphate aminotransferase</fullName>
        <ecNumber evidence="6">2.6.1.9</ecNumber>
    </submittedName>
</protein>
<evidence type="ECO:0000259" key="5">
    <source>
        <dbReference type="Pfam" id="PF00155"/>
    </source>
</evidence>
<dbReference type="AlphaFoldDB" id="A0A1J5P7N4"/>
<dbReference type="CDD" id="cd00609">
    <property type="entry name" value="AAT_like"/>
    <property type="match status" value="1"/>
</dbReference>
<comment type="cofactor">
    <cofactor evidence="1">
        <name>pyridoxal 5'-phosphate</name>
        <dbReference type="ChEBI" id="CHEBI:597326"/>
    </cofactor>
</comment>
<dbReference type="InterPro" id="IPR015422">
    <property type="entry name" value="PyrdxlP-dep_Trfase_small"/>
</dbReference>
<dbReference type="InterPro" id="IPR004839">
    <property type="entry name" value="Aminotransferase_I/II_large"/>
</dbReference>
<dbReference type="EC" id="2.6.1.9" evidence="6"/>
<dbReference type="InterPro" id="IPR015421">
    <property type="entry name" value="PyrdxlP-dep_Trfase_major"/>
</dbReference>
<name>A0A1J5P7N4_9ZZZZ</name>